<evidence type="ECO:0000256" key="1">
    <source>
        <dbReference type="SAM" id="MobiDB-lite"/>
    </source>
</evidence>
<feature type="transmembrane region" description="Helical" evidence="2">
    <location>
        <begin position="12"/>
        <end position="34"/>
    </location>
</feature>
<feature type="domain" description="DUF4220" evidence="3">
    <location>
        <begin position="47"/>
        <end position="433"/>
    </location>
</feature>
<keyword evidence="5" id="KW-1185">Reference proteome</keyword>
<dbReference type="Proteomes" id="UP000634136">
    <property type="component" value="Unassembled WGS sequence"/>
</dbReference>
<feature type="region of interest" description="Disordered" evidence="1">
    <location>
        <begin position="581"/>
        <end position="611"/>
    </location>
</feature>
<comment type="caution">
    <text evidence="4">The sequence shown here is derived from an EMBL/GenBank/DDBJ whole genome shotgun (WGS) entry which is preliminary data.</text>
</comment>
<dbReference type="PANTHER" id="PTHR31325">
    <property type="entry name" value="OS01G0798800 PROTEIN-RELATED"/>
    <property type="match status" value="1"/>
</dbReference>
<accession>A0A834XH16</accession>
<dbReference type="InterPro" id="IPR025315">
    <property type="entry name" value="DUF4220"/>
</dbReference>
<proteinExistence type="predicted"/>
<feature type="transmembrane region" description="Helical" evidence="2">
    <location>
        <begin position="41"/>
        <end position="64"/>
    </location>
</feature>
<keyword evidence="2" id="KW-1133">Transmembrane helix</keyword>
<evidence type="ECO:0000259" key="3">
    <source>
        <dbReference type="Pfam" id="PF13968"/>
    </source>
</evidence>
<protein>
    <recommendedName>
        <fullName evidence="3">DUF4220 domain-containing protein</fullName>
    </recommendedName>
</protein>
<evidence type="ECO:0000313" key="4">
    <source>
        <dbReference type="EMBL" id="KAF7845335.1"/>
    </source>
</evidence>
<dbReference type="Pfam" id="PF13968">
    <property type="entry name" value="DUF4220"/>
    <property type="match status" value="1"/>
</dbReference>
<name>A0A834XH16_9FABA</name>
<organism evidence="4 5">
    <name type="scientific">Senna tora</name>
    <dbReference type="NCBI Taxonomy" id="362788"/>
    <lineage>
        <taxon>Eukaryota</taxon>
        <taxon>Viridiplantae</taxon>
        <taxon>Streptophyta</taxon>
        <taxon>Embryophyta</taxon>
        <taxon>Tracheophyta</taxon>
        <taxon>Spermatophyta</taxon>
        <taxon>Magnoliopsida</taxon>
        <taxon>eudicotyledons</taxon>
        <taxon>Gunneridae</taxon>
        <taxon>Pentapetalae</taxon>
        <taxon>rosids</taxon>
        <taxon>fabids</taxon>
        <taxon>Fabales</taxon>
        <taxon>Fabaceae</taxon>
        <taxon>Caesalpinioideae</taxon>
        <taxon>Cassia clade</taxon>
        <taxon>Senna</taxon>
    </lineage>
</organism>
<keyword evidence="2" id="KW-0812">Transmembrane</keyword>
<feature type="transmembrane region" description="Helical" evidence="2">
    <location>
        <begin position="110"/>
        <end position="130"/>
    </location>
</feature>
<gene>
    <name evidence="4" type="ORF">G2W53_002240</name>
</gene>
<reference evidence="4" key="1">
    <citation type="submission" date="2020-09" db="EMBL/GenBank/DDBJ databases">
        <title>Genome-Enabled Discovery of Anthraquinone Biosynthesis in Senna tora.</title>
        <authorList>
            <person name="Kang S.-H."/>
            <person name="Pandey R.P."/>
            <person name="Lee C.-M."/>
            <person name="Sim J.-S."/>
            <person name="Jeong J.-T."/>
            <person name="Choi B.-S."/>
            <person name="Jung M."/>
            <person name="Ginzburg D."/>
            <person name="Zhao K."/>
            <person name="Won S.Y."/>
            <person name="Oh T.-J."/>
            <person name="Yu Y."/>
            <person name="Kim N.-H."/>
            <person name="Lee O.R."/>
            <person name="Lee T.-H."/>
            <person name="Bashyal P."/>
            <person name="Kim T.-S."/>
            <person name="Lee W.-H."/>
            <person name="Kawkins C."/>
            <person name="Kim C.-K."/>
            <person name="Kim J.S."/>
            <person name="Ahn B.O."/>
            <person name="Rhee S.Y."/>
            <person name="Sohng J.K."/>
        </authorList>
    </citation>
    <scope>NUCLEOTIDE SEQUENCE</scope>
    <source>
        <tissue evidence="4">Leaf</tissue>
    </source>
</reference>
<evidence type="ECO:0000313" key="5">
    <source>
        <dbReference type="Proteomes" id="UP000634136"/>
    </source>
</evidence>
<dbReference type="OrthoDB" id="1689146at2759"/>
<dbReference type="AlphaFoldDB" id="A0A834XH16"/>
<feature type="compositionally biased region" description="Basic and acidic residues" evidence="1">
    <location>
        <begin position="596"/>
        <end position="611"/>
    </location>
</feature>
<feature type="transmembrane region" description="Helical" evidence="2">
    <location>
        <begin position="298"/>
        <end position="316"/>
    </location>
</feature>
<sequence>MISKIVQIWEDWNIRGVILFSLSLQFFLIVSAPLRKRTKSFIILFVWLAYLLADWAASFCVGLISKNQSNNPIFSKNDYLMAFWAPFLLLHLGGPDTITAFALEDNELWLRHLLSLIFQALSTAYVFFLTLPDNKLWFPTVLLFLAGISKFGERTYALYLSSINTFRQSMVPEPDPGPNYAKLVEEHTSREQAGLPAQIIIVGELDHGPIEGAQEENNIESHKGDQNLQQVHKAYFFFQKFKGLIVDMIFSFHDRSQSQQYFSKLKAEEALGVIELELNFMYEAFYTKASVVRHWLGVLFRCISFISIVTALALFLEKKHLFNQFDVKVTLALLVGALSLDTMAFFMLIFSDRTAASYQESQKDSYDASRLQLFKTRFVKGFNEKVLVHLLRLRRPRWRKCKKEPYTNYTQLSTPLLYRRWSGSISGYNLLTYCLDTSVPKVPNIDPDGYYVAIAIQRMCFRIVLFVEAAFRKAVKYFGAKDRLEKWSYEASNPFLLELWEFVFDELKRKSTYAEDAETIQRICAARGEWVLQELKLKKEERDKMMLFVDPNDVAFDQSLLLWHIATHLCYHLQDATPSAGGDEQIIDDDAGSGSGEKERDDAQGGSDGEKERGISMILSDYMLYLLIMQPTMMSAVAGIGQIRFQDTCAEAKKFFSKRSLDRRNQKEMKEKACKILLEVPTEHKPIDIKGDRSKSLLFDACRLAKELNKLDPTKKWKVITQVWIEFMSFAATRLGEAVPNQRGPCKAKIDSGQVAQSTHLISFSVQLVEITSRGRKEYCFCQMKTLLLSVFGLGVHLLLEKRSSYLYAFLSIGILYIFIH</sequence>
<dbReference type="EMBL" id="JAAIUW010000001">
    <property type="protein sequence ID" value="KAF7845335.1"/>
    <property type="molecule type" value="Genomic_DNA"/>
</dbReference>
<evidence type="ECO:0000256" key="2">
    <source>
        <dbReference type="SAM" id="Phobius"/>
    </source>
</evidence>
<feature type="transmembrane region" description="Helical" evidence="2">
    <location>
        <begin position="328"/>
        <end position="350"/>
    </location>
</feature>
<keyword evidence="2" id="KW-0472">Membrane</keyword>
<feature type="transmembrane region" description="Helical" evidence="2">
    <location>
        <begin position="84"/>
        <end position="103"/>
    </location>
</feature>